<dbReference type="GO" id="GO:0004300">
    <property type="term" value="F:enoyl-CoA hydratase activity"/>
    <property type="evidence" value="ECO:0007669"/>
    <property type="project" value="UniProtKB-EC"/>
</dbReference>
<dbReference type="SUPFAM" id="SSF52096">
    <property type="entry name" value="ClpP/crotonase"/>
    <property type="match status" value="1"/>
</dbReference>
<keyword evidence="7" id="KW-0413">Isomerase</keyword>
<proteinExistence type="inferred from homology"/>
<dbReference type="InterPro" id="IPR001753">
    <property type="entry name" value="Enoyl-CoA_hydra/iso"/>
</dbReference>
<dbReference type="Proteomes" id="UP000470246">
    <property type="component" value="Unassembled WGS sequence"/>
</dbReference>
<evidence type="ECO:0000313" key="8">
    <source>
        <dbReference type="Proteomes" id="UP000470246"/>
    </source>
</evidence>
<protein>
    <recommendedName>
        <fullName evidence="2">enoyl-CoA hydratase</fullName>
        <ecNumber evidence="2">4.2.1.17</ecNumber>
    </recommendedName>
</protein>
<dbReference type="InterPro" id="IPR018376">
    <property type="entry name" value="Enoyl-CoA_hyd/isom_CS"/>
</dbReference>
<dbReference type="PROSITE" id="PS00166">
    <property type="entry name" value="ENOYL_COA_HYDRATASE"/>
    <property type="match status" value="1"/>
</dbReference>
<sequence length="264" mass="27760">MSDPADTPGLGVTRDDHVLTLTLDRPSAGNSLDPATVAALRDAWELAATDEDVWVVVLTGAGERFFCTGSDLKKTPPPQRSFIADVLNGTQVQITPPEGFLKPTIAAVNGMAVGGGLELALACDLRIASTTAQFGLSEVKVGSLAGQGGTQRLMRAIPQAVAMKMLLTGQRIDAADAHRLGLVSDLYEPAQLASAAAELARTICAAAPLSVRAAKMAATAGASLPLRDGLALENQLWGALRDTEDRLEGRQAFAEKRPPRWRAR</sequence>
<dbReference type="GO" id="GO:0006635">
    <property type="term" value="P:fatty acid beta-oxidation"/>
    <property type="evidence" value="ECO:0007669"/>
    <property type="project" value="TreeGrafter"/>
</dbReference>
<dbReference type="Gene3D" id="3.90.226.10">
    <property type="entry name" value="2-enoyl-CoA Hydratase, Chain A, domain 1"/>
    <property type="match status" value="1"/>
</dbReference>
<evidence type="ECO:0000313" key="7">
    <source>
        <dbReference type="EMBL" id="NEK59584.1"/>
    </source>
</evidence>
<dbReference type="AlphaFoldDB" id="A0A7K3W5S3"/>
<comment type="catalytic activity">
    <reaction evidence="5">
        <text>a 4-saturated-(3S)-3-hydroxyacyl-CoA = a (3E)-enoyl-CoA + H2O</text>
        <dbReference type="Rhea" id="RHEA:20724"/>
        <dbReference type="ChEBI" id="CHEBI:15377"/>
        <dbReference type="ChEBI" id="CHEBI:58521"/>
        <dbReference type="ChEBI" id="CHEBI:137480"/>
        <dbReference type="EC" id="4.2.1.17"/>
    </reaction>
</comment>
<gene>
    <name evidence="7" type="ORF">GCU56_17135</name>
</gene>
<organism evidence="7 8">
    <name type="scientific">Geodermatophilus sabuli</name>
    <dbReference type="NCBI Taxonomy" id="1564158"/>
    <lineage>
        <taxon>Bacteria</taxon>
        <taxon>Bacillati</taxon>
        <taxon>Actinomycetota</taxon>
        <taxon>Actinomycetes</taxon>
        <taxon>Geodermatophilales</taxon>
        <taxon>Geodermatophilaceae</taxon>
        <taxon>Geodermatophilus</taxon>
    </lineage>
</organism>
<dbReference type="GO" id="GO:0016853">
    <property type="term" value="F:isomerase activity"/>
    <property type="evidence" value="ECO:0007669"/>
    <property type="project" value="UniProtKB-KW"/>
</dbReference>
<evidence type="ECO:0000256" key="3">
    <source>
        <dbReference type="ARBA" id="ARBA00023239"/>
    </source>
</evidence>
<name>A0A7K3W5S3_9ACTN</name>
<dbReference type="Pfam" id="PF00378">
    <property type="entry name" value="ECH_1"/>
    <property type="match status" value="1"/>
</dbReference>
<dbReference type="RefSeq" id="WP_163482954.1">
    <property type="nucleotide sequence ID" value="NZ_JAAGWF010000019.1"/>
</dbReference>
<comment type="similarity">
    <text evidence="1 6">Belongs to the enoyl-CoA hydratase/isomerase family.</text>
</comment>
<evidence type="ECO:0000256" key="5">
    <source>
        <dbReference type="ARBA" id="ARBA00023717"/>
    </source>
</evidence>
<comment type="catalytic activity">
    <reaction evidence="4">
        <text>a (3S)-3-hydroxyacyl-CoA = a (2E)-enoyl-CoA + H2O</text>
        <dbReference type="Rhea" id="RHEA:16105"/>
        <dbReference type="ChEBI" id="CHEBI:15377"/>
        <dbReference type="ChEBI" id="CHEBI:57318"/>
        <dbReference type="ChEBI" id="CHEBI:58856"/>
        <dbReference type="EC" id="4.2.1.17"/>
    </reaction>
</comment>
<reference evidence="7 8" key="1">
    <citation type="submission" date="2020-02" db="EMBL/GenBank/DDBJ databases">
        <title>Geodermatophilus sabuli CPCC 205279 I12A-02694.</title>
        <authorList>
            <person name="Jiang Z."/>
        </authorList>
    </citation>
    <scope>NUCLEOTIDE SEQUENCE [LARGE SCALE GENOMIC DNA]</scope>
    <source>
        <strain evidence="7 8">I12A-02694</strain>
    </source>
</reference>
<dbReference type="CDD" id="cd06558">
    <property type="entry name" value="crotonase-like"/>
    <property type="match status" value="1"/>
</dbReference>
<keyword evidence="3" id="KW-0456">Lyase</keyword>
<evidence type="ECO:0000256" key="1">
    <source>
        <dbReference type="ARBA" id="ARBA00005254"/>
    </source>
</evidence>
<evidence type="ECO:0000256" key="2">
    <source>
        <dbReference type="ARBA" id="ARBA00012076"/>
    </source>
</evidence>
<dbReference type="InterPro" id="IPR029045">
    <property type="entry name" value="ClpP/crotonase-like_dom_sf"/>
</dbReference>
<dbReference type="FunFam" id="1.10.12.10:FF:000001">
    <property type="entry name" value="Probable enoyl-CoA hydratase, mitochondrial"/>
    <property type="match status" value="1"/>
</dbReference>
<dbReference type="PANTHER" id="PTHR11941">
    <property type="entry name" value="ENOYL-COA HYDRATASE-RELATED"/>
    <property type="match status" value="1"/>
</dbReference>
<dbReference type="PANTHER" id="PTHR11941:SF54">
    <property type="entry name" value="ENOYL-COA HYDRATASE, MITOCHONDRIAL"/>
    <property type="match status" value="1"/>
</dbReference>
<evidence type="ECO:0000256" key="4">
    <source>
        <dbReference type="ARBA" id="ARBA00023709"/>
    </source>
</evidence>
<keyword evidence="8" id="KW-1185">Reference proteome</keyword>
<evidence type="ECO:0000256" key="6">
    <source>
        <dbReference type="RuleBase" id="RU003707"/>
    </source>
</evidence>
<dbReference type="Gene3D" id="1.10.12.10">
    <property type="entry name" value="Lyase 2-enoyl-coa Hydratase, Chain A, domain 2"/>
    <property type="match status" value="1"/>
</dbReference>
<dbReference type="EMBL" id="JAAGWF010000019">
    <property type="protein sequence ID" value="NEK59584.1"/>
    <property type="molecule type" value="Genomic_DNA"/>
</dbReference>
<dbReference type="EC" id="4.2.1.17" evidence="2"/>
<accession>A0A7K3W5S3</accession>
<dbReference type="FunFam" id="3.90.226.10:FF:000009">
    <property type="entry name" value="Carnitinyl-CoA dehydratase"/>
    <property type="match status" value="1"/>
</dbReference>
<comment type="caution">
    <text evidence="7">The sequence shown here is derived from an EMBL/GenBank/DDBJ whole genome shotgun (WGS) entry which is preliminary data.</text>
</comment>
<dbReference type="InterPro" id="IPR014748">
    <property type="entry name" value="Enoyl-CoA_hydra_C"/>
</dbReference>